<dbReference type="Pfam" id="PF02470">
    <property type="entry name" value="MlaD"/>
    <property type="match status" value="1"/>
</dbReference>
<dbReference type="AlphaFoldDB" id="A0A372JJ06"/>
<organism evidence="4 5">
    <name type="scientific">Actinomadura logoneensis</name>
    <dbReference type="NCBI Taxonomy" id="2293572"/>
    <lineage>
        <taxon>Bacteria</taxon>
        <taxon>Bacillati</taxon>
        <taxon>Actinomycetota</taxon>
        <taxon>Actinomycetes</taxon>
        <taxon>Streptosporangiales</taxon>
        <taxon>Thermomonosporaceae</taxon>
        <taxon>Actinomadura</taxon>
    </lineage>
</organism>
<dbReference type="PANTHER" id="PTHR33371:SF16">
    <property type="entry name" value="MCE-FAMILY PROTEIN MCE3F"/>
    <property type="match status" value="1"/>
</dbReference>
<feature type="compositionally biased region" description="Polar residues" evidence="1">
    <location>
        <begin position="343"/>
        <end position="352"/>
    </location>
</feature>
<dbReference type="Pfam" id="PF11887">
    <property type="entry name" value="Mce4_CUP1"/>
    <property type="match status" value="1"/>
</dbReference>
<dbReference type="InterPro" id="IPR052336">
    <property type="entry name" value="MlaD_Phospholipid_Transporter"/>
</dbReference>
<name>A0A372JJ06_9ACTN</name>
<feature type="domain" description="Mce/MlaD" evidence="2">
    <location>
        <begin position="41"/>
        <end position="111"/>
    </location>
</feature>
<feature type="region of interest" description="Disordered" evidence="1">
    <location>
        <begin position="343"/>
        <end position="363"/>
    </location>
</feature>
<protein>
    <submittedName>
        <fullName evidence="4">MCE family protein</fullName>
    </submittedName>
</protein>
<dbReference type="RefSeq" id="WP_117358883.1">
    <property type="nucleotide sequence ID" value="NZ_QURH01000314.1"/>
</dbReference>
<dbReference type="EMBL" id="QURH01000314">
    <property type="protein sequence ID" value="RFU39995.1"/>
    <property type="molecule type" value="Genomic_DNA"/>
</dbReference>
<evidence type="ECO:0000313" key="4">
    <source>
        <dbReference type="EMBL" id="RFU39995.1"/>
    </source>
</evidence>
<accession>A0A372JJ06</accession>
<evidence type="ECO:0000256" key="1">
    <source>
        <dbReference type="SAM" id="MobiDB-lite"/>
    </source>
</evidence>
<dbReference type="GO" id="GO:0005576">
    <property type="term" value="C:extracellular region"/>
    <property type="evidence" value="ECO:0007669"/>
    <property type="project" value="TreeGrafter"/>
</dbReference>
<feature type="domain" description="Mammalian cell entry C-terminal" evidence="3">
    <location>
        <begin position="150"/>
        <end position="297"/>
    </location>
</feature>
<dbReference type="InterPro" id="IPR003399">
    <property type="entry name" value="Mce/MlaD"/>
</dbReference>
<gene>
    <name evidence="4" type="ORF">DZF91_19450</name>
</gene>
<evidence type="ECO:0000259" key="3">
    <source>
        <dbReference type="Pfam" id="PF11887"/>
    </source>
</evidence>
<evidence type="ECO:0000259" key="2">
    <source>
        <dbReference type="Pfam" id="PF02470"/>
    </source>
</evidence>
<reference evidence="4 5" key="1">
    <citation type="submission" date="2018-08" db="EMBL/GenBank/DDBJ databases">
        <title>Actinomadura jelena sp. nov., a novel Actinomycete isolated from soil in Chad.</title>
        <authorList>
            <person name="Shi L."/>
        </authorList>
    </citation>
    <scope>NUCLEOTIDE SEQUENCE [LARGE SCALE GENOMIC DNA]</scope>
    <source>
        <strain evidence="4 5">NEAU-G17</strain>
    </source>
</reference>
<comment type="caution">
    <text evidence="4">The sequence shown here is derived from an EMBL/GenBank/DDBJ whole genome shotgun (WGS) entry which is preliminary data.</text>
</comment>
<keyword evidence="5" id="KW-1185">Reference proteome</keyword>
<sequence>MSDETLSRRTRTMFGAAGAGALAAAVAALTLGATQSHPGSTYYTAEFHRAGQGLDPGKSDVKIRGITVGTVQKVSLGRDGRVSVRMRVDKGVRLARTTTARIEPVSVFGPKDLVLDLGAQETTGPYLHDNADLGEGKDPVELSDTAWPAYNLTKAINPDDLATILHSLSGGLDGQGPALRRALSNGAKVIDATDQDRAQLRTIMDNVAGLAPTLASRGGTVNGIVGDVNRVSPVVYGRPDKIDQILAGTSELTGRVGDSLRGHGGNIGRFVDGAADAAHVVHGQQRNIPVLLDDLNGFFTLLVKVIKVPGPNGTMIANVVGPLPLDPCKVFIDVCPKPPTTTVFDQKANTDQPADGLKRVMRP</sequence>
<evidence type="ECO:0000313" key="5">
    <source>
        <dbReference type="Proteomes" id="UP000261811"/>
    </source>
</evidence>
<proteinExistence type="predicted"/>
<dbReference type="Proteomes" id="UP000261811">
    <property type="component" value="Unassembled WGS sequence"/>
</dbReference>
<dbReference type="InterPro" id="IPR024516">
    <property type="entry name" value="Mce_C"/>
</dbReference>
<dbReference type="OrthoDB" id="4655264at2"/>
<dbReference type="PANTHER" id="PTHR33371">
    <property type="entry name" value="INTERMEMBRANE PHOSPHOLIPID TRANSPORT SYSTEM BINDING PROTEIN MLAD-RELATED"/>
    <property type="match status" value="1"/>
</dbReference>